<evidence type="ECO:0000313" key="1">
    <source>
        <dbReference type="EMBL" id="GCB85114.1"/>
    </source>
</evidence>
<name>A0A401QIA2_SCYTO</name>
<feature type="non-terminal residue" evidence="1">
    <location>
        <position position="51"/>
    </location>
</feature>
<sequence>MPAPVDFQVVSLDEMAAARPAPVLPVTPVQQLVPQQVVGGAKDLPAGQRAP</sequence>
<reference evidence="1 2" key="1">
    <citation type="journal article" date="2018" name="Nat. Ecol. Evol.">
        <title>Shark genomes provide insights into elasmobranch evolution and the origin of vertebrates.</title>
        <authorList>
            <person name="Hara Y"/>
            <person name="Yamaguchi K"/>
            <person name="Onimaru K"/>
            <person name="Kadota M"/>
            <person name="Koyanagi M"/>
            <person name="Keeley SD"/>
            <person name="Tatsumi K"/>
            <person name="Tanaka K"/>
            <person name="Motone F"/>
            <person name="Kageyama Y"/>
            <person name="Nozu R"/>
            <person name="Adachi N"/>
            <person name="Nishimura O"/>
            <person name="Nakagawa R"/>
            <person name="Tanegashima C"/>
            <person name="Kiyatake I"/>
            <person name="Matsumoto R"/>
            <person name="Murakumo K"/>
            <person name="Nishida K"/>
            <person name="Terakita A"/>
            <person name="Kuratani S"/>
            <person name="Sato K"/>
            <person name="Hyodo S Kuraku.S."/>
        </authorList>
    </citation>
    <scope>NUCLEOTIDE SEQUENCE [LARGE SCALE GENOMIC DNA]</scope>
</reference>
<keyword evidence="2" id="KW-1185">Reference proteome</keyword>
<accession>A0A401QIA2</accession>
<proteinExistence type="predicted"/>
<gene>
    <name evidence="1" type="ORF">scyTo_0025717</name>
</gene>
<protein>
    <submittedName>
        <fullName evidence="1">Uncharacterized protein</fullName>
    </submittedName>
</protein>
<evidence type="ECO:0000313" key="2">
    <source>
        <dbReference type="Proteomes" id="UP000288216"/>
    </source>
</evidence>
<organism evidence="1 2">
    <name type="scientific">Scyliorhinus torazame</name>
    <name type="common">Cloudy catshark</name>
    <name type="synonym">Catulus torazame</name>
    <dbReference type="NCBI Taxonomy" id="75743"/>
    <lineage>
        <taxon>Eukaryota</taxon>
        <taxon>Metazoa</taxon>
        <taxon>Chordata</taxon>
        <taxon>Craniata</taxon>
        <taxon>Vertebrata</taxon>
        <taxon>Chondrichthyes</taxon>
        <taxon>Elasmobranchii</taxon>
        <taxon>Galeomorphii</taxon>
        <taxon>Galeoidea</taxon>
        <taxon>Carcharhiniformes</taxon>
        <taxon>Scyliorhinidae</taxon>
        <taxon>Scyliorhinus</taxon>
    </lineage>
</organism>
<comment type="caution">
    <text evidence="1">The sequence shown here is derived from an EMBL/GenBank/DDBJ whole genome shotgun (WGS) entry which is preliminary data.</text>
</comment>
<dbReference type="AlphaFoldDB" id="A0A401QIA2"/>
<dbReference type="EMBL" id="BFAA01119554">
    <property type="protein sequence ID" value="GCB85114.1"/>
    <property type="molecule type" value="Genomic_DNA"/>
</dbReference>
<dbReference type="Proteomes" id="UP000288216">
    <property type="component" value="Unassembled WGS sequence"/>
</dbReference>